<organism evidence="1 2">
    <name type="scientific">Legionella santicrucis</name>
    <dbReference type="NCBI Taxonomy" id="45074"/>
    <lineage>
        <taxon>Bacteria</taxon>
        <taxon>Pseudomonadati</taxon>
        <taxon>Pseudomonadota</taxon>
        <taxon>Gammaproteobacteria</taxon>
        <taxon>Legionellales</taxon>
        <taxon>Legionellaceae</taxon>
        <taxon>Legionella</taxon>
    </lineage>
</organism>
<dbReference type="OrthoDB" id="6613795at2"/>
<dbReference type="Proteomes" id="UP000054703">
    <property type="component" value="Unassembled WGS sequence"/>
</dbReference>
<proteinExistence type="predicted"/>
<dbReference type="AlphaFoldDB" id="A0A0W0ZBJ0"/>
<name>A0A0W0ZBJ0_9GAMM</name>
<gene>
    <name evidence="1" type="ORF">Lsan_0426</name>
</gene>
<comment type="caution">
    <text evidence="1">The sequence shown here is derived from an EMBL/GenBank/DDBJ whole genome shotgun (WGS) entry which is preliminary data.</text>
</comment>
<keyword evidence="2" id="KW-1185">Reference proteome</keyword>
<dbReference type="STRING" id="45074.Lsan_0426"/>
<sequence length="438" mass="50295">MALLLIEKYPEHFEEHQIRVVKGLSDFEKNLLSGFFVLDELQEKNQLNALHALCRMIHERDLWIQCDCIRIGRKPVFRINKSSGGNLYLHRITSRADHTNTCIFKRLICESSADSSQITKPFLKKNSPFNLMGKKSEGLLKKKEGATYKNKGSGTRKTKLARVLFHLLESSGLNSVVSSTQVNSHQALVNASKYLELTHGVSVADYLELNPKRIKFRACMLKEDANFAKDCEKHFLSFVHVTSFDEHSLDVVYPDKTIQKIAIAHQVNQSSGRFSARSAPYLALILIASTAESPGFYQPVKAYVTPCYSTTSYFPVDSFYEREVMRHLYRLYFDSIKKGSPFQIVKPLFDIEVAPNSSNERQFVLPDFLLKKGDKTLVLEVNGSVEEEYLERKQRTHSLMKHLGDFLSIDAYEAESEHRLNQKIYHLMNQINEWLVRS</sequence>
<dbReference type="PATRIC" id="fig|45074.5.peg.452"/>
<evidence type="ECO:0000313" key="2">
    <source>
        <dbReference type="Proteomes" id="UP000054703"/>
    </source>
</evidence>
<reference evidence="1 2" key="1">
    <citation type="submission" date="2015-11" db="EMBL/GenBank/DDBJ databases">
        <title>Genomic analysis of 38 Legionella species identifies large and diverse effector repertoires.</title>
        <authorList>
            <person name="Burstein D."/>
            <person name="Amaro F."/>
            <person name="Zusman T."/>
            <person name="Lifshitz Z."/>
            <person name="Cohen O."/>
            <person name="Gilbert J.A."/>
            <person name="Pupko T."/>
            <person name="Shuman H.A."/>
            <person name="Segal G."/>
        </authorList>
    </citation>
    <scope>NUCLEOTIDE SEQUENCE [LARGE SCALE GENOMIC DNA]</scope>
    <source>
        <strain evidence="1 2">SC-63-C7</strain>
    </source>
</reference>
<dbReference type="RefSeq" id="WP_058512899.1">
    <property type="nucleotide sequence ID" value="NZ_CAAAIH010000025.1"/>
</dbReference>
<dbReference type="EMBL" id="LNYU01000009">
    <property type="protein sequence ID" value="KTD66481.1"/>
    <property type="molecule type" value="Genomic_DNA"/>
</dbReference>
<protein>
    <submittedName>
        <fullName evidence="1">Uncharacterized protein</fullName>
    </submittedName>
</protein>
<accession>A0A0W0ZBJ0</accession>
<evidence type="ECO:0000313" key="1">
    <source>
        <dbReference type="EMBL" id="KTD66481.1"/>
    </source>
</evidence>